<protein>
    <submittedName>
        <fullName evidence="1">M64 family metallopeptidase</fullName>
    </submittedName>
</protein>
<sequence>MLKNGRANTAADGDVHEIIKNGDVGDRVDIVFVGDGYTEAELPDFHTDVKEKWKDVTDIEPYTTHAELFNVWAVDAVSTDSGVSGDPTADVQKNTALGSHFFCNDTERLLCVDLPRVESYAGKAPAADLVIVVSNSEKYGGAGYSGVNSPVGYDGVATLSSSHDDSGQIAIHETGHSLGLLADEYWYDESRYEGDETGSINTSVYGADEMAQRQAKWHRWLGEESPDGGTVGTYEGASYNAYGINRPTDNSMMRTLGREFNLPGREAMVAGFYRYATPLATDRRTEAARKSIRDPELLKLVDTK</sequence>
<accession>A0A949JGY6</accession>
<dbReference type="Pfam" id="PF09471">
    <property type="entry name" value="Peptidase_M64"/>
    <property type="match status" value="1"/>
</dbReference>
<gene>
    <name evidence="1" type="ORF">JGS22_012490</name>
</gene>
<evidence type="ECO:0000313" key="2">
    <source>
        <dbReference type="Proteomes" id="UP000694501"/>
    </source>
</evidence>
<comment type="caution">
    <text evidence="1">The sequence shown here is derived from an EMBL/GenBank/DDBJ whole genome shotgun (WGS) entry which is preliminary data.</text>
</comment>
<organism evidence="1 2">
    <name type="scientific">Streptomyces tardus</name>
    <dbReference type="NCBI Taxonomy" id="2780544"/>
    <lineage>
        <taxon>Bacteria</taxon>
        <taxon>Bacillati</taxon>
        <taxon>Actinomycetota</taxon>
        <taxon>Actinomycetes</taxon>
        <taxon>Kitasatosporales</taxon>
        <taxon>Streptomycetaceae</taxon>
        <taxon>Streptomyces</taxon>
    </lineage>
</organism>
<dbReference type="GO" id="GO:0008237">
    <property type="term" value="F:metallopeptidase activity"/>
    <property type="evidence" value="ECO:0007669"/>
    <property type="project" value="InterPro"/>
</dbReference>
<dbReference type="InterPro" id="IPR019026">
    <property type="entry name" value="Peptidase_M64_IgA"/>
</dbReference>
<keyword evidence="2" id="KW-1185">Reference proteome</keyword>
<dbReference type="Gene3D" id="3.40.390.10">
    <property type="entry name" value="Collagenase (Catalytic Domain)"/>
    <property type="match status" value="1"/>
</dbReference>
<dbReference type="InterPro" id="IPR024079">
    <property type="entry name" value="MetalloPept_cat_dom_sf"/>
</dbReference>
<dbReference type="AlphaFoldDB" id="A0A949JGY6"/>
<proteinExistence type="predicted"/>
<reference evidence="1" key="1">
    <citation type="submission" date="2021-06" db="EMBL/GenBank/DDBJ databases">
        <title>Sequencing of actinobacteria type strains.</title>
        <authorList>
            <person name="Nguyen G.-S."/>
            <person name="Wentzel A."/>
        </authorList>
    </citation>
    <scope>NUCLEOTIDE SEQUENCE</scope>
    <source>
        <strain evidence="1">P38-E01</strain>
    </source>
</reference>
<dbReference type="SUPFAM" id="SSF55486">
    <property type="entry name" value="Metalloproteases ('zincins'), catalytic domain"/>
    <property type="match status" value="1"/>
</dbReference>
<dbReference type="EMBL" id="JAELVF020000001">
    <property type="protein sequence ID" value="MBU7598410.1"/>
    <property type="molecule type" value="Genomic_DNA"/>
</dbReference>
<name>A0A949JGY6_9ACTN</name>
<dbReference type="Proteomes" id="UP000694501">
    <property type="component" value="Unassembled WGS sequence"/>
</dbReference>
<evidence type="ECO:0000313" key="1">
    <source>
        <dbReference type="EMBL" id="MBU7598410.1"/>
    </source>
</evidence>